<comment type="caution">
    <text evidence="9">The sequence shown here is derived from an EMBL/GenBank/DDBJ whole genome shotgun (WGS) entry which is preliminary data.</text>
</comment>
<dbReference type="OrthoDB" id="9780217at2"/>
<feature type="binding site" evidence="6">
    <location>
        <begin position="261"/>
        <end position="264"/>
    </location>
    <ligand>
        <name>substrate</name>
    </ligand>
</feature>
<evidence type="ECO:0000256" key="4">
    <source>
        <dbReference type="ARBA" id="ARBA00069124"/>
    </source>
</evidence>
<evidence type="ECO:0000313" key="10">
    <source>
        <dbReference type="Proteomes" id="UP000005835"/>
    </source>
</evidence>
<evidence type="ECO:0000256" key="6">
    <source>
        <dbReference type="PIRSR" id="PIRSR600246-2"/>
    </source>
</evidence>
<feature type="chain" id="PRO_5003846536" description="Isoaspartyl peptidase" evidence="8">
    <location>
        <begin position="21"/>
        <end position="358"/>
    </location>
</feature>
<dbReference type="SUPFAM" id="SSF56235">
    <property type="entry name" value="N-terminal nucleophile aminohydrolases (Ntn hydrolases)"/>
    <property type="match status" value="1"/>
</dbReference>
<gene>
    <name evidence="9" type="ORF">HMPREF9465_01202</name>
</gene>
<dbReference type="PATRIC" id="fig|742823.3.peg.1194"/>
<reference evidence="9 10" key="1">
    <citation type="submission" date="2012-05" db="EMBL/GenBank/DDBJ databases">
        <title>The Genome Sequence of Sutterella wadsworthensis 2_1_59BFAA.</title>
        <authorList>
            <consortium name="The Broad Institute Genome Sequencing Platform"/>
            <person name="Earl A."/>
            <person name="Ward D."/>
            <person name="Feldgarden M."/>
            <person name="Gevers D."/>
            <person name="Daigneault M."/>
            <person name="Strauss J."/>
            <person name="Allen-Vercoe E."/>
            <person name="Walker B."/>
            <person name="Young S.K."/>
            <person name="Zeng Q."/>
            <person name="Gargeya S."/>
            <person name="Fitzgerald M."/>
            <person name="Haas B."/>
            <person name="Abouelleil A."/>
            <person name="Alvarado L."/>
            <person name="Arachchi H.M."/>
            <person name="Berlin A.M."/>
            <person name="Chapman S.B."/>
            <person name="Goldberg J."/>
            <person name="Griggs A."/>
            <person name="Gujja S."/>
            <person name="Hansen M."/>
            <person name="Howarth C."/>
            <person name="Imamovic A."/>
            <person name="Larimer J."/>
            <person name="McCowen C."/>
            <person name="Montmayeur A."/>
            <person name="Murphy C."/>
            <person name="Neiman D."/>
            <person name="Pearson M."/>
            <person name="Priest M."/>
            <person name="Roberts A."/>
            <person name="Saif S."/>
            <person name="Shea T."/>
            <person name="Sisk P."/>
            <person name="Sykes S."/>
            <person name="Wortman J."/>
            <person name="Nusbaum C."/>
            <person name="Birren B."/>
        </authorList>
    </citation>
    <scope>NUCLEOTIDE SEQUENCE [LARGE SCALE GENOMIC DNA]</scope>
    <source>
        <strain evidence="9 10">2_1_59BFAA</strain>
    </source>
</reference>
<dbReference type="FunFam" id="3.60.20.30:FF:000001">
    <property type="entry name" value="Isoaspartyl peptidase/L-asparaginase"/>
    <property type="match status" value="1"/>
</dbReference>
<dbReference type="eggNOG" id="COG1446">
    <property type="taxonomic scope" value="Bacteria"/>
</dbReference>
<keyword evidence="2" id="KW-0378">Hydrolase</keyword>
<dbReference type="GO" id="GO:0006508">
    <property type="term" value="P:proteolysis"/>
    <property type="evidence" value="ECO:0007669"/>
    <property type="project" value="UniProtKB-KW"/>
</dbReference>
<dbReference type="PANTHER" id="PTHR10188">
    <property type="entry name" value="L-ASPARAGINASE"/>
    <property type="match status" value="1"/>
</dbReference>
<evidence type="ECO:0000256" key="3">
    <source>
        <dbReference type="ARBA" id="ARBA00022813"/>
    </source>
</evidence>
<dbReference type="Pfam" id="PF01112">
    <property type="entry name" value="Asparaginase_2"/>
    <property type="match status" value="1"/>
</dbReference>
<dbReference type="InterPro" id="IPR029055">
    <property type="entry name" value="Ntn_hydrolases_N"/>
</dbReference>
<dbReference type="EMBL" id="ADMG01000031">
    <property type="protein sequence ID" value="EKB31097.1"/>
    <property type="molecule type" value="Genomic_DNA"/>
</dbReference>
<sequence>MKRSLLALGLGLALAATAQAADIRLVIHGGAGTMAREDFTPERAAKYHEGLQQALQAGYAVLEQGGTAVDAVKAAINQMELNPNFNAGRGAVFTSEGKNELDSSIMDGKTLSAGAVAGVTNVKHPINCADLVRTKSPHVMMATKGAEEFCAKNGAETVDPKWFFTDFRYQQLQKAKEKEQIILDHDGDHPKTANAELFIDPMMYDYKYGTVGAVALDKDGNIAAGTSTGGMTNKRFGRVGDSPIIGAGTYANNETVAVSCTGSGEMFIRTSAAYNVHAHYKLLGQDVQKAGDAAIAEVGAIKGSGGMIILDAKGNFAFPMNSAGMYRGTISKDGVPMTAIFADEELKNVDVKKLRESK</sequence>
<dbReference type="RefSeq" id="WP_005435105.1">
    <property type="nucleotide sequence ID" value="NZ_JH815516.1"/>
</dbReference>
<dbReference type="GO" id="GO:0016811">
    <property type="term" value="F:hydrolase activity, acting on carbon-nitrogen (but not peptide) bonds, in linear amides"/>
    <property type="evidence" value="ECO:0007669"/>
    <property type="project" value="UniProtKB-ARBA"/>
</dbReference>
<dbReference type="InterPro" id="IPR000246">
    <property type="entry name" value="Peptidase_T2"/>
</dbReference>
<accession>K1JTS6</accession>
<proteinExistence type="predicted"/>
<dbReference type="GO" id="GO:0008233">
    <property type="term" value="F:peptidase activity"/>
    <property type="evidence" value="ECO:0007669"/>
    <property type="project" value="UniProtKB-KW"/>
</dbReference>
<dbReference type="HOGENOM" id="CLU_021603_1_0_4"/>
<evidence type="ECO:0000256" key="7">
    <source>
        <dbReference type="PIRSR" id="PIRSR600246-3"/>
    </source>
</evidence>
<feature type="signal peptide" evidence="8">
    <location>
        <begin position="1"/>
        <end position="20"/>
    </location>
</feature>
<dbReference type="Gene3D" id="3.60.20.30">
    <property type="entry name" value="(Glycosyl)asparaginase"/>
    <property type="match status" value="1"/>
</dbReference>
<evidence type="ECO:0000256" key="1">
    <source>
        <dbReference type="ARBA" id="ARBA00022670"/>
    </source>
</evidence>
<evidence type="ECO:0000256" key="2">
    <source>
        <dbReference type="ARBA" id="ARBA00022801"/>
    </source>
</evidence>
<evidence type="ECO:0000313" key="9">
    <source>
        <dbReference type="EMBL" id="EKB31097.1"/>
    </source>
</evidence>
<evidence type="ECO:0000256" key="5">
    <source>
        <dbReference type="PIRSR" id="PIRSR600246-1"/>
    </source>
</evidence>
<dbReference type="AlphaFoldDB" id="K1JTS6"/>
<feature type="binding site" evidence="6">
    <location>
        <begin position="238"/>
        <end position="241"/>
    </location>
    <ligand>
        <name>substrate</name>
    </ligand>
</feature>
<feature type="site" description="Cleavage; by autolysis" evidence="7">
    <location>
        <begin position="209"/>
        <end position="210"/>
    </location>
</feature>
<dbReference type="PANTHER" id="PTHR10188:SF6">
    <property type="entry name" value="N(4)-(BETA-N-ACETYLGLUCOSAMINYL)-L-ASPARAGINASE"/>
    <property type="match status" value="1"/>
</dbReference>
<keyword evidence="8" id="KW-0732">Signal</keyword>
<keyword evidence="10" id="KW-1185">Reference proteome</keyword>
<dbReference type="STRING" id="742823.HMPREF9465_01202"/>
<name>K1JTS6_9BURK</name>
<evidence type="ECO:0000256" key="8">
    <source>
        <dbReference type="SAM" id="SignalP"/>
    </source>
</evidence>
<feature type="active site" description="Nucleophile" evidence="5">
    <location>
        <position position="210"/>
    </location>
</feature>
<dbReference type="Proteomes" id="UP000005835">
    <property type="component" value="Unassembled WGS sequence"/>
</dbReference>
<keyword evidence="3" id="KW-0068">Autocatalytic cleavage</keyword>
<dbReference type="CDD" id="cd04701">
    <property type="entry name" value="Asparaginase_2"/>
    <property type="match status" value="1"/>
</dbReference>
<organism evidence="9 10">
    <name type="scientific">Sutterella wadsworthensis 2_1_59BFAA</name>
    <dbReference type="NCBI Taxonomy" id="742823"/>
    <lineage>
        <taxon>Bacteria</taxon>
        <taxon>Pseudomonadati</taxon>
        <taxon>Pseudomonadota</taxon>
        <taxon>Betaproteobacteria</taxon>
        <taxon>Burkholderiales</taxon>
        <taxon>Sutterellaceae</taxon>
        <taxon>Sutterella</taxon>
    </lineage>
</organism>
<keyword evidence="1" id="KW-0645">Protease</keyword>
<protein>
    <recommendedName>
        <fullName evidence="4">Isoaspartyl peptidase</fullName>
    </recommendedName>
</protein>